<comment type="caution">
    <text evidence="2">The sequence shown here is derived from an EMBL/GenBank/DDBJ whole genome shotgun (WGS) entry which is preliminary data.</text>
</comment>
<dbReference type="AlphaFoldDB" id="A0A6I2M7N4"/>
<dbReference type="Proteomes" id="UP000441585">
    <property type="component" value="Unassembled WGS sequence"/>
</dbReference>
<evidence type="ECO:0000313" key="3">
    <source>
        <dbReference type="Proteomes" id="UP000441585"/>
    </source>
</evidence>
<keyword evidence="1" id="KW-0732">Signal</keyword>
<protein>
    <recommendedName>
        <fullName evidence="4">Small peptidoglycan-associated lipoprotein</fullName>
    </recommendedName>
</protein>
<dbReference type="RefSeq" id="WP_083328357.1">
    <property type="nucleotide sequence ID" value="NZ_CAJFZX010000003.1"/>
</dbReference>
<gene>
    <name evidence="2" type="ORF">GJU41_05750</name>
</gene>
<feature type="signal peptide" evidence="1">
    <location>
        <begin position="1"/>
        <end position="22"/>
    </location>
</feature>
<dbReference type="PROSITE" id="PS51257">
    <property type="entry name" value="PROKAR_LIPOPROTEIN"/>
    <property type="match status" value="1"/>
</dbReference>
<reference evidence="2 3" key="1">
    <citation type="submission" date="2019-11" db="EMBL/GenBank/DDBJ databases">
        <title>Bacillus idriensis genome.</title>
        <authorList>
            <person name="Konopka E.N."/>
            <person name="Newman J.D."/>
        </authorList>
    </citation>
    <scope>NUCLEOTIDE SEQUENCE [LARGE SCALE GENOMIC DNA]</scope>
    <source>
        <strain evidence="2 3">DSM 19097</strain>
    </source>
</reference>
<proteinExistence type="predicted"/>
<feature type="chain" id="PRO_5039539975" description="Small peptidoglycan-associated lipoprotein" evidence="1">
    <location>
        <begin position="23"/>
        <end position="129"/>
    </location>
</feature>
<dbReference type="EMBL" id="WKKF01000001">
    <property type="protein sequence ID" value="MRX53467.1"/>
    <property type="molecule type" value="Genomic_DNA"/>
</dbReference>
<evidence type="ECO:0008006" key="4">
    <source>
        <dbReference type="Google" id="ProtNLM"/>
    </source>
</evidence>
<accession>A0A6I2M7N4</accession>
<evidence type="ECO:0000313" key="2">
    <source>
        <dbReference type="EMBL" id="MRX53467.1"/>
    </source>
</evidence>
<sequence>MAKSVIVAFIMPVFLLSSCSLNFTSEAINKPEPEERKLLFFSDEQDEYRESVYYDALIDLKRDFPEEVEGLQFIESSAEEKYSFEVEKYPSLVVVDDNQVIFQIEGHVGNKEEIITPVIKALSGSSGQR</sequence>
<evidence type="ECO:0000256" key="1">
    <source>
        <dbReference type="SAM" id="SignalP"/>
    </source>
</evidence>
<organism evidence="2 3">
    <name type="scientific">Metabacillus idriensis</name>
    <dbReference type="NCBI Taxonomy" id="324768"/>
    <lineage>
        <taxon>Bacteria</taxon>
        <taxon>Bacillati</taxon>
        <taxon>Bacillota</taxon>
        <taxon>Bacilli</taxon>
        <taxon>Bacillales</taxon>
        <taxon>Bacillaceae</taxon>
        <taxon>Metabacillus</taxon>
    </lineage>
</organism>
<keyword evidence="3" id="KW-1185">Reference proteome</keyword>
<name>A0A6I2M7N4_9BACI</name>